<name>A0A1M4U0I1_9FIRM</name>
<keyword evidence="2" id="KW-0805">Transcription regulation</keyword>
<dbReference type="CDD" id="cd08420">
    <property type="entry name" value="PBP2_CysL_like"/>
    <property type="match status" value="1"/>
</dbReference>
<protein>
    <submittedName>
        <fullName evidence="6">DNA-binding transcriptional regulator, LysR family</fullName>
    </submittedName>
</protein>
<dbReference type="InterPro" id="IPR047788">
    <property type="entry name" value="LysR-like_Sec_metab"/>
</dbReference>
<dbReference type="InterPro" id="IPR036390">
    <property type="entry name" value="WH_DNA-bd_sf"/>
</dbReference>
<dbReference type="FunFam" id="1.10.10.10:FF:000001">
    <property type="entry name" value="LysR family transcriptional regulator"/>
    <property type="match status" value="1"/>
</dbReference>
<dbReference type="EMBL" id="FQUW01000006">
    <property type="protein sequence ID" value="SHE50235.1"/>
    <property type="molecule type" value="Genomic_DNA"/>
</dbReference>
<dbReference type="InterPro" id="IPR036388">
    <property type="entry name" value="WH-like_DNA-bd_sf"/>
</dbReference>
<evidence type="ECO:0000256" key="3">
    <source>
        <dbReference type="ARBA" id="ARBA00023125"/>
    </source>
</evidence>
<dbReference type="GO" id="GO:0000976">
    <property type="term" value="F:transcription cis-regulatory region binding"/>
    <property type="evidence" value="ECO:0007669"/>
    <property type="project" value="TreeGrafter"/>
</dbReference>
<dbReference type="Pfam" id="PF03466">
    <property type="entry name" value="LysR_substrate"/>
    <property type="match status" value="1"/>
</dbReference>
<comment type="similarity">
    <text evidence="1">Belongs to the LysR transcriptional regulatory family.</text>
</comment>
<dbReference type="Gene3D" id="3.40.190.290">
    <property type="match status" value="1"/>
</dbReference>
<dbReference type="PANTHER" id="PTHR30126:SF39">
    <property type="entry name" value="HTH-TYPE TRANSCRIPTIONAL REGULATOR CYSL"/>
    <property type="match status" value="1"/>
</dbReference>
<evidence type="ECO:0000256" key="2">
    <source>
        <dbReference type="ARBA" id="ARBA00023015"/>
    </source>
</evidence>
<dbReference type="PANTHER" id="PTHR30126">
    <property type="entry name" value="HTH-TYPE TRANSCRIPTIONAL REGULATOR"/>
    <property type="match status" value="1"/>
</dbReference>
<sequence length="300" mass="33607">MNLKQLEAFLRVAELQSFTKAAKHLYMSQPAISFQIRSLEESLGTTLFYRGDKKVELTEAGRLLYPEAQQILRHFQKIKSELDELKGLKKGHLILGASTIPGEYLLPLLIGRFHRDYPGIEVTMRIAGSSQVIRWVQEREIDLGITGAPVKEDGLECLPWYQDRLVLIVGPEHPWINRDAVSPAELLTQPLILREPGSGTRRSMEEKMAQVGLSVRDAQVVMELGSTRAVITAVQAGLGISLVSALAAAEPLALKRVYQVTLKELDLTRYLYLVHVKEWPLSFAAGAFWDYITKEGETGK</sequence>
<gene>
    <name evidence="6" type="ORF">SAMN02745218_00368</name>
</gene>
<dbReference type="SUPFAM" id="SSF53850">
    <property type="entry name" value="Periplasmic binding protein-like II"/>
    <property type="match status" value="1"/>
</dbReference>
<dbReference type="SUPFAM" id="SSF46785">
    <property type="entry name" value="Winged helix' DNA-binding domain"/>
    <property type="match status" value="1"/>
</dbReference>
<accession>A0A1M4U0I1</accession>
<keyword evidence="3 6" id="KW-0238">DNA-binding</keyword>
<keyword evidence="4" id="KW-0804">Transcription</keyword>
<dbReference type="Pfam" id="PF00126">
    <property type="entry name" value="HTH_1"/>
    <property type="match status" value="1"/>
</dbReference>
<dbReference type="OrthoDB" id="9785745at2"/>
<evidence type="ECO:0000259" key="5">
    <source>
        <dbReference type="PROSITE" id="PS50931"/>
    </source>
</evidence>
<dbReference type="NCBIfam" id="NF040786">
    <property type="entry name" value="LysR_Sec_metab"/>
    <property type="match status" value="1"/>
</dbReference>
<evidence type="ECO:0000256" key="1">
    <source>
        <dbReference type="ARBA" id="ARBA00009437"/>
    </source>
</evidence>
<dbReference type="PROSITE" id="PS50931">
    <property type="entry name" value="HTH_LYSR"/>
    <property type="match status" value="1"/>
</dbReference>
<dbReference type="RefSeq" id="WP_073162763.1">
    <property type="nucleotide sequence ID" value="NZ_FQUW01000006.1"/>
</dbReference>
<evidence type="ECO:0000256" key="4">
    <source>
        <dbReference type="ARBA" id="ARBA00023163"/>
    </source>
</evidence>
<keyword evidence="7" id="KW-1185">Reference proteome</keyword>
<dbReference type="PRINTS" id="PR00039">
    <property type="entry name" value="HTHLYSR"/>
</dbReference>
<dbReference type="InterPro" id="IPR000847">
    <property type="entry name" value="LysR_HTH_N"/>
</dbReference>
<proteinExistence type="inferred from homology"/>
<dbReference type="AlphaFoldDB" id="A0A1M4U0I1"/>
<organism evidence="6 7">
    <name type="scientific">Desulfofundulus australicus DSM 11792</name>
    <dbReference type="NCBI Taxonomy" id="1121425"/>
    <lineage>
        <taxon>Bacteria</taxon>
        <taxon>Bacillati</taxon>
        <taxon>Bacillota</taxon>
        <taxon>Clostridia</taxon>
        <taxon>Eubacteriales</taxon>
        <taxon>Peptococcaceae</taxon>
        <taxon>Desulfofundulus</taxon>
    </lineage>
</organism>
<dbReference type="Gene3D" id="1.10.10.10">
    <property type="entry name" value="Winged helix-like DNA-binding domain superfamily/Winged helix DNA-binding domain"/>
    <property type="match status" value="1"/>
</dbReference>
<dbReference type="Proteomes" id="UP000184196">
    <property type="component" value="Unassembled WGS sequence"/>
</dbReference>
<reference evidence="7" key="1">
    <citation type="submission" date="2016-11" db="EMBL/GenBank/DDBJ databases">
        <authorList>
            <person name="Varghese N."/>
            <person name="Submissions S."/>
        </authorList>
    </citation>
    <scope>NUCLEOTIDE SEQUENCE [LARGE SCALE GENOMIC DNA]</scope>
    <source>
        <strain evidence="7">DSM 11792</strain>
    </source>
</reference>
<evidence type="ECO:0000313" key="6">
    <source>
        <dbReference type="EMBL" id="SHE50235.1"/>
    </source>
</evidence>
<dbReference type="InterPro" id="IPR005119">
    <property type="entry name" value="LysR_subst-bd"/>
</dbReference>
<feature type="domain" description="HTH lysR-type" evidence="5">
    <location>
        <begin position="1"/>
        <end position="58"/>
    </location>
</feature>
<evidence type="ECO:0000313" key="7">
    <source>
        <dbReference type="Proteomes" id="UP000184196"/>
    </source>
</evidence>
<dbReference type="GO" id="GO:0003700">
    <property type="term" value="F:DNA-binding transcription factor activity"/>
    <property type="evidence" value="ECO:0007669"/>
    <property type="project" value="InterPro"/>
</dbReference>